<evidence type="ECO:0000313" key="2">
    <source>
        <dbReference type="EMBL" id="ETV77060.1"/>
    </source>
</evidence>
<protein>
    <submittedName>
        <fullName evidence="2">Uncharacterized protein</fullName>
    </submittedName>
</protein>
<reference evidence="3 4" key="2">
    <citation type="submission" date="2018-07" db="EMBL/GenBank/DDBJ databases">
        <title>Annotation of Aphanomyces astaci genome assembly.</title>
        <authorList>
            <person name="Studholme D.J."/>
        </authorList>
    </citation>
    <scope>NUCLEOTIDE SEQUENCE [LARGE SCALE GENOMIC DNA]</scope>
    <source>
        <strain evidence="3">Pc</strain>
    </source>
</reference>
<name>W4GBN6_APHAT</name>
<dbReference type="EMBL" id="MZMZ02001504">
    <property type="protein sequence ID" value="RQM29195.1"/>
    <property type="molecule type" value="Genomic_DNA"/>
</dbReference>
<keyword evidence="4" id="KW-1185">Reference proteome</keyword>
<accession>W4GBN6</accession>
<dbReference type="RefSeq" id="XP_009833366.1">
    <property type="nucleotide sequence ID" value="XM_009835064.1"/>
</dbReference>
<dbReference type="AlphaFoldDB" id="W4GBN6"/>
<evidence type="ECO:0000313" key="4">
    <source>
        <dbReference type="Proteomes" id="UP000284702"/>
    </source>
</evidence>
<evidence type="ECO:0000313" key="3">
    <source>
        <dbReference type="EMBL" id="RQM29195.1"/>
    </source>
</evidence>
<reference evidence="2" key="1">
    <citation type="submission" date="2013-12" db="EMBL/GenBank/DDBJ databases">
        <title>The Genome Sequence of Aphanomyces astaci APO3.</title>
        <authorList>
            <consortium name="The Broad Institute Genomics Platform"/>
            <person name="Russ C."/>
            <person name="Tyler B."/>
            <person name="van West P."/>
            <person name="Dieguez-Uribeondo J."/>
            <person name="Young S.K."/>
            <person name="Zeng Q."/>
            <person name="Gargeya S."/>
            <person name="Fitzgerald M."/>
            <person name="Abouelleil A."/>
            <person name="Alvarado L."/>
            <person name="Chapman S.B."/>
            <person name="Gainer-Dewar J."/>
            <person name="Goldberg J."/>
            <person name="Griggs A."/>
            <person name="Gujja S."/>
            <person name="Hansen M."/>
            <person name="Howarth C."/>
            <person name="Imamovic A."/>
            <person name="Ireland A."/>
            <person name="Larimer J."/>
            <person name="McCowan C."/>
            <person name="Murphy C."/>
            <person name="Pearson M."/>
            <person name="Poon T.W."/>
            <person name="Priest M."/>
            <person name="Roberts A."/>
            <person name="Saif S."/>
            <person name="Shea T."/>
            <person name="Sykes S."/>
            <person name="Wortman J."/>
            <person name="Nusbaum C."/>
            <person name="Birren B."/>
        </authorList>
    </citation>
    <scope>NUCLEOTIDE SEQUENCE [LARGE SCALE GENOMIC DNA]</scope>
    <source>
        <strain evidence="2">APO3</strain>
    </source>
</reference>
<proteinExistence type="predicted"/>
<evidence type="ECO:0000256" key="1">
    <source>
        <dbReference type="SAM" id="MobiDB-lite"/>
    </source>
</evidence>
<dbReference type="OrthoDB" id="62666at2759"/>
<dbReference type="VEuPathDB" id="FungiDB:H257_08968"/>
<feature type="region of interest" description="Disordered" evidence="1">
    <location>
        <begin position="1"/>
        <end position="25"/>
    </location>
</feature>
<gene>
    <name evidence="3" type="ORF">B5M09_011689</name>
    <name evidence="2" type="ORF">H257_08968</name>
</gene>
<dbReference type="GeneID" id="20810964"/>
<dbReference type="Proteomes" id="UP000284702">
    <property type="component" value="Unassembled WGS sequence"/>
</dbReference>
<feature type="compositionally biased region" description="Low complexity" evidence="1">
    <location>
        <begin position="7"/>
        <end position="19"/>
    </location>
</feature>
<dbReference type="EMBL" id="KI913134">
    <property type="protein sequence ID" value="ETV77060.1"/>
    <property type="molecule type" value="Genomic_DNA"/>
</dbReference>
<organism evidence="2">
    <name type="scientific">Aphanomyces astaci</name>
    <name type="common">Crayfish plague agent</name>
    <dbReference type="NCBI Taxonomy" id="112090"/>
    <lineage>
        <taxon>Eukaryota</taxon>
        <taxon>Sar</taxon>
        <taxon>Stramenopiles</taxon>
        <taxon>Oomycota</taxon>
        <taxon>Saprolegniomycetes</taxon>
        <taxon>Saprolegniales</taxon>
        <taxon>Verrucalvaceae</taxon>
        <taxon>Aphanomyces</taxon>
    </lineage>
</organism>
<sequence>MCYPLNIQMPRQSQQPQQQHARRRRTAQITRLLQRSYFAQFKHAPSPVFVSLALKVERILYRTFPLDDEVLLTPEVLEVKVRHVIKRILLAKESVALQPNNYSVED</sequence>